<evidence type="ECO:0000313" key="2">
    <source>
        <dbReference type="EMBL" id="MEX6631949.1"/>
    </source>
</evidence>
<protein>
    <submittedName>
        <fullName evidence="2">DUF2924 domain-containing protein</fullName>
    </submittedName>
</protein>
<comment type="caution">
    <text evidence="2">The sequence shown here is derived from an EMBL/GenBank/DDBJ whole genome shotgun (WGS) entry which is preliminary data.</text>
</comment>
<dbReference type="InterPro" id="IPR021322">
    <property type="entry name" value="DUF2924"/>
</dbReference>
<reference evidence="2 3" key="1">
    <citation type="submission" date="2024-05" db="EMBL/GenBank/DDBJ databases">
        <title>Three bacterial strains, DH-69, EH-24, and ECK-19 isolated from coastal sediments.</title>
        <authorList>
            <person name="Ye Y.-Q."/>
            <person name="Du Z.-J."/>
        </authorList>
    </citation>
    <scope>NUCLEOTIDE SEQUENCE [LARGE SCALE GENOMIC DNA]</scope>
    <source>
        <strain evidence="2 3">ECK-19</strain>
    </source>
</reference>
<evidence type="ECO:0000256" key="1">
    <source>
        <dbReference type="SAM" id="MobiDB-lite"/>
    </source>
</evidence>
<organism evidence="2 3">
    <name type="scientific">Hyphococcus lacteus</name>
    <dbReference type="NCBI Taxonomy" id="3143536"/>
    <lineage>
        <taxon>Bacteria</taxon>
        <taxon>Pseudomonadati</taxon>
        <taxon>Pseudomonadota</taxon>
        <taxon>Alphaproteobacteria</taxon>
        <taxon>Parvularculales</taxon>
        <taxon>Parvularculaceae</taxon>
        <taxon>Hyphococcus</taxon>
    </lineage>
</organism>
<name>A0ABV3Z1R1_9PROT</name>
<feature type="compositionally biased region" description="Polar residues" evidence="1">
    <location>
        <begin position="72"/>
        <end position="84"/>
    </location>
</feature>
<evidence type="ECO:0000313" key="3">
    <source>
        <dbReference type="Proteomes" id="UP001560685"/>
    </source>
</evidence>
<proteinExistence type="predicted"/>
<keyword evidence="3" id="KW-1185">Reference proteome</keyword>
<dbReference type="Proteomes" id="UP001560685">
    <property type="component" value="Unassembled WGS sequence"/>
</dbReference>
<dbReference type="RefSeq" id="WP_369311553.1">
    <property type="nucleotide sequence ID" value="NZ_JBEHZE010000001.1"/>
</dbReference>
<dbReference type="EMBL" id="JBEHZE010000001">
    <property type="protein sequence ID" value="MEX6631949.1"/>
    <property type="molecule type" value="Genomic_DNA"/>
</dbReference>
<dbReference type="Pfam" id="PF11149">
    <property type="entry name" value="DUF2924"/>
    <property type="match status" value="1"/>
</dbReference>
<feature type="region of interest" description="Disordered" evidence="1">
    <location>
        <begin position="72"/>
        <end position="94"/>
    </location>
</feature>
<gene>
    <name evidence="2" type="ORF">ABFZ84_00150</name>
</gene>
<sequence length="156" mass="17987">MKPYRDSAALEQELFQLEHHSFGELQQLYKKLHRQKPPKRIGRKLLILAIAYEMQRKFHRVRVDRLHKRVLAQSSSSKGRQGTSKVKIAPRQSLRPGGRLVREWRGKQYEVYVADDGCYLGGKRFRSLSAAAEAITGVKRNGPAFFGLRSTRVRAQ</sequence>
<accession>A0ABV3Z1R1</accession>